<dbReference type="OrthoDB" id="6119954at2759"/>
<dbReference type="SUPFAM" id="SSF55031">
    <property type="entry name" value="Bacterial exopeptidase dimerisation domain"/>
    <property type="match status" value="1"/>
</dbReference>
<feature type="domain" description="Peptidase M20 dimerisation" evidence="1">
    <location>
        <begin position="4"/>
        <end position="93"/>
    </location>
</feature>
<comment type="caution">
    <text evidence="2">The sequence shown here is derived from an EMBL/GenBank/DDBJ whole genome shotgun (WGS) entry which is preliminary data.</text>
</comment>
<sequence length="225" mass="24462">VTANFKGKEAHAAAFPWEGRNALDSAIAAYQNIALLRQHIKPSNRIQVIITKGGMVPNVIPAEAELQICVRSATKVELRDLTARIKECVKSGAAAARCSVNIESDEKFCYESLVTNKVMGKIYDTYALKLGIHPTDFSGQDIPSASTDMGNVSHVVPSIHPCYGINTEFLNHTKEFTEASGNVRAQGPTLSAAKALAMTALTLLKFPEILEEAKKQFKKDMDEGL</sequence>
<keyword evidence="3" id="KW-1185">Reference proteome</keyword>
<dbReference type="EMBL" id="BMAW01121776">
    <property type="protein sequence ID" value="GFT95590.1"/>
    <property type="molecule type" value="Genomic_DNA"/>
</dbReference>
<reference evidence="2" key="1">
    <citation type="submission" date="2020-08" db="EMBL/GenBank/DDBJ databases">
        <title>Multicomponent nature underlies the extraordinary mechanical properties of spider dragline silk.</title>
        <authorList>
            <person name="Kono N."/>
            <person name="Nakamura H."/>
            <person name="Mori M."/>
            <person name="Yoshida Y."/>
            <person name="Ohtoshi R."/>
            <person name="Malay A.D."/>
            <person name="Moran D.A.P."/>
            <person name="Tomita M."/>
            <person name="Numata K."/>
            <person name="Arakawa K."/>
        </authorList>
    </citation>
    <scope>NUCLEOTIDE SEQUENCE</scope>
</reference>
<dbReference type="PANTHER" id="PTHR30575:SF0">
    <property type="entry name" value="XAA-ARG DIPEPTIDASE"/>
    <property type="match status" value="1"/>
</dbReference>
<dbReference type="PANTHER" id="PTHR30575">
    <property type="entry name" value="PEPTIDASE M20"/>
    <property type="match status" value="1"/>
</dbReference>
<dbReference type="GO" id="GO:0016805">
    <property type="term" value="F:dipeptidase activity"/>
    <property type="evidence" value="ECO:0007669"/>
    <property type="project" value="TreeGrafter"/>
</dbReference>
<dbReference type="InterPro" id="IPR052030">
    <property type="entry name" value="Peptidase_M20/M20A_hydrolases"/>
</dbReference>
<evidence type="ECO:0000313" key="2">
    <source>
        <dbReference type="EMBL" id="GFT95590.1"/>
    </source>
</evidence>
<dbReference type="InterPro" id="IPR036264">
    <property type="entry name" value="Bact_exopeptidase_dim_dom"/>
</dbReference>
<evidence type="ECO:0000313" key="3">
    <source>
        <dbReference type="Proteomes" id="UP000887013"/>
    </source>
</evidence>
<gene>
    <name evidence="2" type="primary">Pm20d2</name>
    <name evidence="2" type="ORF">NPIL_209601</name>
</gene>
<accession>A0A8X6UAR2</accession>
<organism evidence="2 3">
    <name type="scientific">Nephila pilipes</name>
    <name type="common">Giant wood spider</name>
    <name type="synonym">Nephila maculata</name>
    <dbReference type="NCBI Taxonomy" id="299642"/>
    <lineage>
        <taxon>Eukaryota</taxon>
        <taxon>Metazoa</taxon>
        <taxon>Ecdysozoa</taxon>
        <taxon>Arthropoda</taxon>
        <taxon>Chelicerata</taxon>
        <taxon>Arachnida</taxon>
        <taxon>Araneae</taxon>
        <taxon>Araneomorphae</taxon>
        <taxon>Entelegynae</taxon>
        <taxon>Araneoidea</taxon>
        <taxon>Nephilidae</taxon>
        <taxon>Nephila</taxon>
    </lineage>
</organism>
<name>A0A8X6UAR2_NEPPI</name>
<dbReference type="AlphaFoldDB" id="A0A8X6UAR2"/>
<dbReference type="Proteomes" id="UP000887013">
    <property type="component" value="Unassembled WGS sequence"/>
</dbReference>
<dbReference type="InterPro" id="IPR011650">
    <property type="entry name" value="Peptidase_M20_dimer"/>
</dbReference>
<evidence type="ECO:0000259" key="1">
    <source>
        <dbReference type="Pfam" id="PF07687"/>
    </source>
</evidence>
<protein>
    <submittedName>
        <fullName evidence="2">Peptidase M20 domain-containing protein 2</fullName>
    </submittedName>
</protein>
<proteinExistence type="predicted"/>
<dbReference type="Pfam" id="PF07687">
    <property type="entry name" value="M20_dimer"/>
    <property type="match status" value="1"/>
</dbReference>
<dbReference type="Gene3D" id="3.30.70.360">
    <property type="match status" value="1"/>
</dbReference>
<dbReference type="FunFam" id="3.30.70.360:FF:000004">
    <property type="entry name" value="Peptidase M20 domain-containing protein 2"/>
    <property type="match status" value="1"/>
</dbReference>
<dbReference type="SUPFAM" id="SSF53187">
    <property type="entry name" value="Zn-dependent exopeptidases"/>
    <property type="match status" value="1"/>
</dbReference>
<feature type="non-terminal residue" evidence="2">
    <location>
        <position position="225"/>
    </location>
</feature>